<evidence type="ECO:0000256" key="4">
    <source>
        <dbReference type="ARBA" id="ARBA00022766"/>
    </source>
</evidence>
<keyword evidence="2" id="KW-1162">Viral penetration into host cytoplasm</keyword>
<dbReference type="Pfam" id="PF04984">
    <property type="entry name" value="Phage_sheath_1"/>
    <property type="match status" value="1"/>
</dbReference>
<evidence type="ECO:0000259" key="8">
    <source>
        <dbReference type="Pfam" id="PF04984"/>
    </source>
</evidence>
<dbReference type="InterPro" id="IPR054564">
    <property type="entry name" value="Gp18_domIII_N"/>
</dbReference>
<feature type="domain" description="Tail sheath protein C-terminal" evidence="9">
    <location>
        <begin position="603"/>
        <end position="703"/>
    </location>
</feature>
<dbReference type="GO" id="GO:0098027">
    <property type="term" value="C:virus tail, sheath"/>
    <property type="evidence" value="ECO:0007669"/>
    <property type="project" value="UniProtKB-KW"/>
</dbReference>
<organism evidence="11">
    <name type="scientific">uncultured Caudovirales phage</name>
    <dbReference type="NCBI Taxonomy" id="2100421"/>
    <lineage>
        <taxon>Viruses</taxon>
        <taxon>Duplodnaviria</taxon>
        <taxon>Heunggongvirae</taxon>
        <taxon>Uroviricota</taxon>
        <taxon>Caudoviricetes</taxon>
        <taxon>Peduoviridae</taxon>
        <taxon>Maltschvirus</taxon>
        <taxon>Maltschvirus maltsch</taxon>
    </lineage>
</organism>
<proteinExistence type="inferred from homology"/>
<keyword evidence="5" id="KW-0946">Virion</keyword>
<name>A0A6J5LDC3_9CAUD</name>
<dbReference type="EMBL" id="LR796247">
    <property type="protein sequence ID" value="CAB4131353.1"/>
    <property type="molecule type" value="Genomic_DNA"/>
</dbReference>
<keyword evidence="4" id="KW-1242">Viral contractile tail ejection system</keyword>
<evidence type="ECO:0000256" key="2">
    <source>
        <dbReference type="ARBA" id="ARBA00022595"/>
    </source>
</evidence>
<dbReference type="InterPro" id="IPR035089">
    <property type="entry name" value="Phage_sheath_subtilisin"/>
</dbReference>
<dbReference type="GO" id="GO:0099000">
    <property type="term" value="P:symbiont genome ejection through host cell envelope, contractile tail mechanism"/>
    <property type="evidence" value="ECO:0007669"/>
    <property type="project" value="UniProtKB-KW"/>
</dbReference>
<feature type="domain" description="Tail sheath protein Gp18-like" evidence="10">
    <location>
        <begin position="27"/>
        <end position="83"/>
    </location>
</feature>
<dbReference type="Pfam" id="PF17482">
    <property type="entry name" value="Phage_sheath_1C"/>
    <property type="match status" value="1"/>
</dbReference>
<dbReference type="InterPro" id="IPR052042">
    <property type="entry name" value="Tail_sheath_structural"/>
</dbReference>
<gene>
    <name evidence="11" type="ORF">UFOVP132_65</name>
</gene>
<dbReference type="PANTHER" id="PTHR35861:SF1">
    <property type="entry name" value="PHAGE TAIL SHEATH PROTEIN"/>
    <property type="match status" value="1"/>
</dbReference>
<evidence type="ECO:0000313" key="11">
    <source>
        <dbReference type="EMBL" id="CAB4131353.1"/>
    </source>
</evidence>
<dbReference type="Pfam" id="PF22671">
    <property type="entry name" value="Gp18_domIII_N"/>
    <property type="match status" value="1"/>
</dbReference>
<dbReference type="InterPro" id="IPR020287">
    <property type="entry name" value="Tail_sheath_C"/>
</dbReference>
<comment type="similarity">
    <text evidence="1">Belongs to the myoviridae tail sheath protein family.</text>
</comment>
<evidence type="ECO:0000256" key="7">
    <source>
        <dbReference type="ARBA" id="ARBA00023296"/>
    </source>
</evidence>
<evidence type="ECO:0000259" key="9">
    <source>
        <dbReference type="Pfam" id="PF17482"/>
    </source>
</evidence>
<dbReference type="Gene3D" id="3.40.50.11780">
    <property type="match status" value="2"/>
</dbReference>
<evidence type="ECO:0000256" key="3">
    <source>
        <dbReference type="ARBA" id="ARBA00022732"/>
    </source>
</evidence>
<evidence type="ECO:0000256" key="6">
    <source>
        <dbReference type="ARBA" id="ARBA00023009"/>
    </source>
</evidence>
<evidence type="ECO:0000256" key="5">
    <source>
        <dbReference type="ARBA" id="ARBA00023003"/>
    </source>
</evidence>
<dbReference type="PANTHER" id="PTHR35861">
    <property type="match status" value="1"/>
</dbReference>
<protein>
    <submittedName>
        <fullName evidence="11">Tail sheath protein</fullName>
    </submittedName>
</protein>
<keyword evidence="3" id="KW-1227">Viral tail protein</keyword>
<reference evidence="11" key="1">
    <citation type="submission" date="2020-04" db="EMBL/GenBank/DDBJ databases">
        <authorList>
            <person name="Chiriac C."/>
            <person name="Salcher M."/>
            <person name="Ghai R."/>
            <person name="Kavagutti S V."/>
        </authorList>
    </citation>
    <scope>NUCLEOTIDE SEQUENCE</scope>
</reference>
<accession>A0A6J5LDC3</accession>
<evidence type="ECO:0000259" key="10">
    <source>
        <dbReference type="Pfam" id="PF22671"/>
    </source>
</evidence>
<keyword evidence="7" id="KW-1160">Virus entry into host cell</keyword>
<sequence>MPFQLSPGVNVTEIDLTTVVPAVATSTGAIAGIFNWGPIDERVLIDNETKLVNTFGKPNSNNAETWFTAANFLSYTNSLYVVRTANTTSSNGSIGALNAIGNTGLVVNTVSEHVLNVMDFENKKDVGAGINLFDANTRFIAKYPGALGNSLYVSVVDSATQYQDTVYMLGGIVNSTYSNTAMTMAAAIGSNSISVTVNSIQGVNVAANAAGANLAASNAYLQYVVSAISFNDYIQVGNSSIGTQYMQYTGNSAMTTNATHSIMTLYFNDNYMLGTQFFANTTVNPSLSHYWEFFNVVSQPPTQTDYVANFGNTSAVDGMHIVVVDRLGKFTGTPGTVLETYENVSRATDAKTTGGASNYYQTVINQSSQYIWSVRDRTSAPSNTATNLISSTSANTGRWIFQGGSDGYTESNAPLYVLADGYDMFGSAEDVDVSLILQGKPTGGSTSQGGMTVSNFQLANYLIDNIVENRKDCVAFISPDDNVVTGNMGNEATALVNWRNAVHDSSYAVIDSGYKYQYDRYNDVYRYLPSNGDVAGLCARTDNTRDPWWSPAGFNRGQLKNIVKVRFNPRKAQRDLLYSHGINPIVMFPGQGTVLFGDKTAQTKPSAFDHINVRRLFIVLEKAIATAAKFTLFEFNDEFTRAQFKNLVTPFLRDVQGRRGITDFLVVCDATNNTPERVDRNEFWGDIYIKPARSINYIQLNFVAVRTGVQFSEVVGQF</sequence>
<feature type="domain" description="Tail sheath protein subtilisin-like" evidence="8">
    <location>
        <begin position="458"/>
        <end position="601"/>
    </location>
</feature>
<keyword evidence="5" id="KW-1229">Viral tail sheath protein</keyword>
<evidence type="ECO:0000256" key="1">
    <source>
        <dbReference type="ARBA" id="ARBA00008005"/>
    </source>
</evidence>
<keyword evidence="6" id="KW-1171">Viral genome ejection through host cell envelope</keyword>